<name>A0A7S1JGH7_9EUGL</name>
<organism evidence="1">
    <name type="scientific">Eutreptiella gymnastica</name>
    <dbReference type="NCBI Taxonomy" id="73025"/>
    <lineage>
        <taxon>Eukaryota</taxon>
        <taxon>Discoba</taxon>
        <taxon>Euglenozoa</taxon>
        <taxon>Euglenida</taxon>
        <taxon>Spirocuta</taxon>
        <taxon>Euglenophyceae</taxon>
        <taxon>Eutreptiales</taxon>
        <taxon>Eutreptiaceae</taxon>
        <taxon>Eutreptiella</taxon>
    </lineage>
</organism>
<dbReference type="EMBL" id="HBGA01145736">
    <property type="protein sequence ID" value="CAD9042132.1"/>
    <property type="molecule type" value="Transcribed_RNA"/>
</dbReference>
<protein>
    <submittedName>
        <fullName evidence="1">Uncharacterized protein</fullName>
    </submittedName>
</protein>
<accession>A0A7S1JGH7</accession>
<sequence>MTQLDRSGLQVASKLTKEVQTQLRCSKSVLHTAQNSWYRHITVKAPKARINLGNAITAILWSQPKIIISTQTGSKNWQNYADDGTWATDRDRNGKKPPPLLPLLPVMPL</sequence>
<evidence type="ECO:0000313" key="1">
    <source>
        <dbReference type="EMBL" id="CAD9042132.1"/>
    </source>
</evidence>
<gene>
    <name evidence="1" type="ORF">EGYM00392_LOCUS53309</name>
</gene>
<proteinExistence type="predicted"/>
<dbReference type="AlphaFoldDB" id="A0A7S1JGH7"/>
<reference evidence="1" key="1">
    <citation type="submission" date="2021-01" db="EMBL/GenBank/DDBJ databases">
        <authorList>
            <person name="Corre E."/>
            <person name="Pelletier E."/>
            <person name="Niang G."/>
            <person name="Scheremetjew M."/>
            <person name="Finn R."/>
            <person name="Kale V."/>
            <person name="Holt S."/>
            <person name="Cochrane G."/>
            <person name="Meng A."/>
            <person name="Brown T."/>
            <person name="Cohen L."/>
        </authorList>
    </citation>
    <scope>NUCLEOTIDE SEQUENCE</scope>
    <source>
        <strain evidence="1">NIES-381</strain>
    </source>
</reference>